<dbReference type="AlphaFoldDB" id="A0A098E190"/>
<protein>
    <submittedName>
        <fullName evidence="2">Chromosome 3, complete genome</fullName>
    </submittedName>
</protein>
<accession>A0A0E0SLT6</accession>
<evidence type="ECO:0000313" key="2">
    <source>
        <dbReference type="EMBL" id="CEF87399.1"/>
    </source>
</evidence>
<evidence type="ECO:0000313" key="4">
    <source>
        <dbReference type="Proteomes" id="UP000070720"/>
    </source>
</evidence>
<dbReference type="VEuPathDB" id="FungiDB:FGRAMPH1_01G16847"/>
<dbReference type="InParanoid" id="A0A098E190"/>
<evidence type="ECO:0000256" key="1">
    <source>
        <dbReference type="SAM" id="MobiDB-lite"/>
    </source>
</evidence>
<organism evidence="2 4">
    <name type="scientific">Gibberella zeae (strain ATCC MYA-4620 / CBS 123657 / FGSC 9075 / NRRL 31084 / PH-1)</name>
    <name type="common">Wheat head blight fungus</name>
    <name type="synonym">Fusarium graminearum</name>
    <dbReference type="NCBI Taxonomy" id="229533"/>
    <lineage>
        <taxon>Eukaryota</taxon>
        <taxon>Fungi</taxon>
        <taxon>Dikarya</taxon>
        <taxon>Ascomycota</taxon>
        <taxon>Pezizomycotina</taxon>
        <taxon>Sordariomycetes</taxon>
        <taxon>Hypocreomycetidae</taxon>
        <taxon>Hypocreales</taxon>
        <taxon>Nectriaceae</taxon>
        <taxon>Fusarium</taxon>
    </lineage>
</organism>
<keyword evidence="4" id="KW-1185">Reference proteome</keyword>
<gene>
    <name evidence="2" type="ORF">FGRAMPH1_01T16847</name>
</gene>
<sequence length="97" mass="11019">MGMDAFEHPYRDTSSSCEVDGNMRDNRNVNMDGGHKRNMDRSDTTLMNFMHASHAYILVDDRETQGRDRVMLGGKITCLQGVGLLTSRKHTTNMLVR</sequence>
<dbReference type="Proteomes" id="UP000070720">
    <property type="component" value="Chromosome 3"/>
</dbReference>
<reference evidence="3 4" key="1">
    <citation type="journal article" date="2007" name="Science">
        <title>The Fusarium graminearum genome reveals a link between localized polymorphism and pathogen specialization.</title>
        <authorList>
            <person name="Cuomo C.A."/>
            <person name="Gueldener U."/>
            <person name="Xu J.-R."/>
            <person name="Trail F."/>
            <person name="Turgeon B.G."/>
            <person name="Di Pietro A."/>
            <person name="Walton J.D."/>
            <person name="Ma L.-J."/>
            <person name="Baker S.E."/>
            <person name="Rep M."/>
            <person name="Adam G."/>
            <person name="Antoniw J."/>
            <person name="Baldwin T."/>
            <person name="Calvo S.E."/>
            <person name="Chang Y.-L."/>
            <person name="DeCaprio D."/>
            <person name="Gale L.R."/>
            <person name="Gnerre S."/>
            <person name="Goswami R.S."/>
            <person name="Hammond-Kosack K."/>
            <person name="Harris L.J."/>
            <person name="Hilburn K."/>
            <person name="Kennell J.C."/>
            <person name="Kroken S."/>
            <person name="Magnuson J.K."/>
            <person name="Mannhaupt G."/>
            <person name="Mauceli E.W."/>
            <person name="Mewes H.-W."/>
            <person name="Mitterbauer R."/>
            <person name="Muehlbauer G."/>
            <person name="Muensterkoetter M."/>
            <person name="Nelson D."/>
            <person name="O'Donnell K."/>
            <person name="Ouellet T."/>
            <person name="Qi W."/>
            <person name="Quesneville H."/>
            <person name="Roncero M.I.G."/>
            <person name="Seong K.-Y."/>
            <person name="Tetko I.V."/>
            <person name="Urban M."/>
            <person name="Waalwijk C."/>
            <person name="Ward T.J."/>
            <person name="Yao J."/>
            <person name="Birren B.W."/>
            <person name="Kistler H.C."/>
        </authorList>
    </citation>
    <scope>NUCLEOTIDE SEQUENCE [LARGE SCALE GENOMIC DNA]</scope>
    <source>
        <strain evidence="4">ATCC MYA-4620 / CBS 123657 / FGSC 9075 / NRRL 31084 / PH-1</strain>
        <strain evidence="3">PH-1 / ATCC MYA-4620 / FGSC 9075 / NRRL 31084</strain>
    </source>
</reference>
<feature type="region of interest" description="Disordered" evidence="1">
    <location>
        <begin position="1"/>
        <end position="37"/>
    </location>
</feature>
<accession>A0A098E190</accession>
<reference evidence="2 4" key="3">
    <citation type="journal article" date="2015" name="BMC Genomics">
        <title>The completed genome sequence of the pathogenic ascomycete fungus Fusarium graminearum.</title>
        <authorList>
            <person name="King R."/>
            <person name="Urban M."/>
            <person name="Hammond-Kosack M.C."/>
            <person name="Hassani-Pak K."/>
            <person name="Hammond-Kosack K.E."/>
        </authorList>
    </citation>
    <scope>NUCLEOTIDE SEQUENCE [LARGE SCALE GENOMIC DNA]</scope>
    <source>
        <strain evidence="4">ATCC MYA-4620 / CBS 123657 / FGSC 9075 / NRRL 31084 / PH-1</strain>
        <strain evidence="2">PH-1</strain>
    </source>
</reference>
<evidence type="ECO:0000313" key="3">
    <source>
        <dbReference type="EnsemblFungi" id="CEF87399"/>
    </source>
</evidence>
<feature type="compositionally biased region" description="Basic and acidic residues" evidence="1">
    <location>
        <begin position="1"/>
        <end position="11"/>
    </location>
</feature>
<name>A0A098E190_GIBZE</name>
<reference evidence="3 4" key="2">
    <citation type="journal article" date="2010" name="Nature">
        <title>Comparative genomics reveals mobile pathogenicity chromosomes in Fusarium.</title>
        <authorList>
            <person name="Ma L.J."/>
            <person name="van der Does H.C."/>
            <person name="Borkovich K.A."/>
            <person name="Coleman J.J."/>
            <person name="Daboussi M.J."/>
            <person name="Di Pietro A."/>
            <person name="Dufresne M."/>
            <person name="Freitag M."/>
            <person name="Grabherr M."/>
            <person name="Henrissat B."/>
            <person name="Houterman P.M."/>
            <person name="Kang S."/>
            <person name="Shim W.B."/>
            <person name="Woloshuk C."/>
            <person name="Xie X."/>
            <person name="Xu J.R."/>
            <person name="Antoniw J."/>
            <person name="Baker S.E."/>
            <person name="Bluhm B.H."/>
            <person name="Breakspear A."/>
            <person name="Brown D.W."/>
            <person name="Butchko R.A."/>
            <person name="Chapman S."/>
            <person name="Coulson R."/>
            <person name="Coutinho P.M."/>
            <person name="Danchin E.G."/>
            <person name="Diener A."/>
            <person name="Gale L.R."/>
            <person name="Gardiner D.M."/>
            <person name="Goff S."/>
            <person name="Hammond-Kosack K.E."/>
            <person name="Hilburn K."/>
            <person name="Hua-Van A."/>
            <person name="Jonkers W."/>
            <person name="Kazan K."/>
            <person name="Kodira C.D."/>
            <person name="Koehrsen M."/>
            <person name="Kumar L."/>
            <person name="Lee Y.H."/>
            <person name="Li L."/>
            <person name="Manners J.M."/>
            <person name="Miranda-Saavedra D."/>
            <person name="Mukherjee M."/>
            <person name="Park G."/>
            <person name="Park J."/>
            <person name="Park S.Y."/>
            <person name="Proctor R.H."/>
            <person name="Regev A."/>
            <person name="Ruiz-Roldan M.C."/>
            <person name="Sain D."/>
            <person name="Sakthikumar S."/>
            <person name="Sykes S."/>
            <person name="Schwartz D.C."/>
            <person name="Turgeon B.G."/>
            <person name="Wapinski I."/>
            <person name="Yoder O."/>
            <person name="Young S."/>
            <person name="Zeng Q."/>
            <person name="Zhou S."/>
            <person name="Galagan J."/>
            <person name="Cuomo C.A."/>
            <person name="Kistler H.C."/>
            <person name="Rep M."/>
        </authorList>
    </citation>
    <scope>GENOME REANNOTATION</scope>
    <source>
        <strain evidence="4">ATCC MYA-4620 / CBS 123657 / FGSC 9075 / NRRL 31084 / PH-1</strain>
        <strain evidence="3">PH-1 / ATCC MYA-4620 / FGSC 9075 / NRRL 31084</strain>
    </source>
</reference>
<proteinExistence type="predicted"/>
<feature type="compositionally biased region" description="Basic and acidic residues" evidence="1">
    <location>
        <begin position="21"/>
        <end position="37"/>
    </location>
</feature>
<reference evidence="3" key="4">
    <citation type="submission" date="2017-01" db="UniProtKB">
        <authorList>
            <consortium name="EnsemblFungi"/>
        </authorList>
    </citation>
    <scope>IDENTIFICATION</scope>
    <source>
        <strain evidence="3">PH-1 / ATCC MYA-4620 / FGSC 9075 / NRRL 31084</strain>
    </source>
</reference>
<dbReference type="EnsemblFungi" id="CEF87399">
    <property type="protein sequence ID" value="CEF87399"/>
    <property type="gene ID" value="FGRRES_15272"/>
</dbReference>
<dbReference type="EMBL" id="HG970334">
    <property type="protein sequence ID" value="CEF87399.1"/>
    <property type="molecule type" value="Genomic_DNA"/>
</dbReference>